<comment type="caution">
    <text evidence="3">The sequence shown here is derived from an EMBL/GenBank/DDBJ whole genome shotgun (WGS) entry which is preliminary data.</text>
</comment>
<keyword evidence="1" id="KW-0472">Membrane</keyword>
<feature type="domain" description="JmjC" evidence="2">
    <location>
        <begin position="1"/>
        <end position="105"/>
    </location>
</feature>
<dbReference type="Pfam" id="PF02373">
    <property type="entry name" value="JmjC"/>
    <property type="match status" value="1"/>
</dbReference>
<evidence type="ECO:0000313" key="3">
    <source>
        <dbReference type="EMBL" id="RVX18367.1"/>
    </source>
</evidence>
<gene>
    <name evidence="3" type="primary">jmjd4</name>
    <name evidence="3" type="ORF">CK203_006448</name>
</gene>
<evidence type="ECO:0000313" key="4">
    <source>
        <dbReference type="Proteomes" id="UP000288805"/>
    </source>
</evidence>
<organism evidence="3 4">
    <name type="scientific">Vitis vinifera</name>
    <name type="common">Grape</name>
    <dbReference type="NCBI Taxonomy" id="29760"/>
    <lineage>
        <taxon>Eukaryota</taxon>
        <taxon>Viridiplantae</taxon>
        <taxon>Streptophyta</taxon>
        <taxon>Embryophyta</taxon>
        <taxon>Tracheophyta</taxon>
        <taxon>Spermatophyta</taxon>
        <taxon>Magnoliopsida</taxon>
        <taxon>eudicotyledons</taxon>
        <taxon>Gunneridae</taxon>
        <taxon>Pentapetalae</taxon>
        <taxon>rosids</taxon>
        <taxon>Vitales</taxon>
        <taxon>Vitaceae</taxon>
        <taxon>Viteae</taxon>
        <taxon>Vitis</taxon>
    </lineage>
</organism>
<dbReference type="PANTHER" id="PTHR12480:SF6">
    <property type="entry name" value="2-OXOGLUTARATE AND IRON-DEPENDENT OXYGENASE JMJD4"/>
    <property type="match status" value="1"/>
</dbReference>
<dbReference type="InterPro" id="IPR050910">
    <property type="entry name" value="JMJD6_ArgDemeth/LysHydrox"/>
</dbReference>
<dbReference type="EMBL" id="QGNW01000011">
    <property type="protein sequence ID" value="RVX18367.1"/>
    <property type="molecule type" value="Genomic_DNA"/>
</dbReference>
<name>A0A438KAZ4_VITVI</name>
<dbReference type="Proteomes" id="UP000288805">
    <property type="component" value="Unassembled WGS sequence"/>
</dbReference>
<sequence>MKSSVYNICEDVNEAKFPGFKKAVWLECIQEQDEIIFVPSGWYHQVHNLIPPSAPQQHHHPLGHSWHKTYWPVRFVGMEDTISINHNWFNAYNLSWVWDLLLKDYNEAKEYIEDVRDICDDFEGLCQRNLAANTGTHQKTVGLGIRISASNSACIVGSLPMTLSPFGCVLIVSFLTGMNFCDFFIFIACFSFANLVQLYHLHRVNENPSWCLFPKAQHLALNLLSAQKIVLKMKTVDALAGDHALLLDLRKMMDDSKFLELCSGLDRTYRGIHKEQQQNYDKKETLMDGLGDLDFIVKSCSQIYAPEDLVSFIDSAVKKLSRAFNRESPLLPELDELRSPDAQ</sequence>
<keyword evidence="1" id="KW-0812">Transmembrane</keyword>
<dbReference type="SUPFAM" id="SSF51197">
    <property type="entry name" value="Clavaminate synthase-like"/>
    <property type="match status" value="1"/>
</dbReference>
<protein>
    <submittedName>
        <fullName evidence="3">JmjC domain-containing protein 4</fullName>
    </submittedName>
</protein>
<dbReference type="Gene3D" id="2.60.120.650">
    <property type="entry name" value="Cupin"/>
    <property type="match status" value="1"/>
</dbReference>
<accession>A0A438KAZ4</accession>
<evidence type="ECO:0000259" key="2">
    <source>
        <dbReference type="PROSITE" id="PS51184"/>
    </source>
</evidence>
<keyword evidence="1" id="KW-1133">Transmembrane helix</keyword>
<dbReference type="InterPro" id="IPR003347">
    <property type="entry name" value="JmjC_dom"/>
</dbReference>
<reference evidence="3 4" key="1">
    <citation type="journal article" date="2018" name="PLoS Genet.">
        <title>Population sequencing reveals clonal diversity and ancestral inbreeding in the grapevine cultivar Chardonnay.</title>
        <authorList>
            <person name="Roach M.J."/>
            <person name="Johnson D.L."/>
            <person name="Bohlmann J."/>
            <person name="van Vuuren H.J."/>
            <person name="Jones S.J."/>
            <person name="Pretorius I.S."/>
            <person name="Schmidt S.A."/>
            <person name="Borneman A.R."/>
        </authorList>
    </citation>
    <scope>NUCLEOTIDE SEQUENCE [LARGE SCALE GENOMIC DNA]</scope>
    <source>
        <strain evidence="4">cv. Chardonnay</strain>
        <tissue evidence="3">Leaf</tissue>
    </source>
</reference>
<dbReference type="AlphaFoldDB" id="A0A438KAZ4"/>
<dbReference type="PANTHER" id="PTHR12480">
    <property type="entry name" value="ARGININE DEMETHYLASE AND LYSYL-HYDROXYLASE JMJD"/>
    <property type="match status" value="1"/>
</dbReference>
<proteinExistence type="predicted"/>
<feature type="transmembrane region" description="Helical" evidence="1">
    <location>
        <begin position="155"/>
        <end position="176"/>
    </location>
</feature>
<dbReference type="PROSITE" id="PS51184">
    <property type="entry name" value="JMJC"/>
    <property type="match status" value="1"/>
</dbReference>
<evidence type="ECO:0000256" key="1">
    <source>
        <dbReference type="SAM" id="Phobius"/>
    </source>
</evidence>